<reference evidence="4" key="1">
    <citation type="submission" date="2024-10" db="EMBL/GenBank/DDBJ databases">
        <authorList>
            <person name="Ryan C."/>
        </authorList>
    </citation>
    <scope>NUCLEOTIDE SEQUENCE [LARGE SCALE GENOMIC DNA]</scope>
</reference>
<dbReference type="PANTHER" id="PTHR46502">
    <property type="entry name" value="C2 DOMAIN-CONTAINING"/>
    <property type="match status" value="1"/>
</dbReference>
<keyword evidence="5" id="KW-1185">Reference proteome</keyword>
<keyword evidence="1" id="KW-0479">Metal-binding</keyword>
<evidence type="ECO:0000256" key="2">
    <source>
        <dbReference type="ARBA" id="ARBA00022837"/>
    </source>
</evidence>
<dbReference type="InterPro" id="IPR000008">
    <property type="entry name" value="C2_dom"/>
</dbReference>
<dbReference type="EMBL" id="OZ075111">
    <property type="protein sequence ID" value="CAL4886215.1"/>
    <property type="molecule type" value="Genomic_DNA"/>
</dbReference>
<organism evidence="4 5">
    <name type="scientific">Urochloa decumbens</name>
    <dbReference type="NCBI Taxonomy" id="240449"/>
    <lineage>
        <taxon>Eukaryota</taxon>
        <taxon>Viridiplantae</taxon>
        <taxon>Streptophyta</taxon>
        <taxon>Embryophyta</taxon>
        <taxon>Tracheophyta</taxon>
        <taxon>Spermatophyta</taxon>
        <taxon>Magnoliopsida</taxon>
        <taxon>Liliopsida</taxon>
        <taxon>Poales</taxon>
        <taxon>Poaceae</taxon>
        <taxon>PACMAD clade</taxon>
        <taxon>Panicoideae</taxon>
        <taxon>Panicodae</taxon>
        <taxon>Paniceae</taxon>
        <taxon>Melinidinae</taxon>
        <taxon>Urochloa</taxon>
    </lineage>
</organism>
<dbReference type="Pfam" id="PF00168">
    <property type="entry name" value="C2"/>
    <property type="match status" value="1"/>
</dbReference>
<gene>
    <name evidence="4" type="ORF">URODEC1_LOCUS1008</name>
</gene>
<dbReference type="Proteomes" id="UP001497457">
    <property type="component" value="Chromosome 1b"/>
</dbReference>
<evidence type="ECO:0000259" key="3">
    <source>
        <dbReference type="PROSITE" id="PS50004"/>
    </source>
</evidence>
<feature type="domain" description="C2" evidence="3">
    <location>
        <begin position="1"/>
        <end position="110"/>
    </location>
</feature>
<evidence type="ECO:0000256" key="1">
    <source>
        <dbReference type="ARBA" id="ARBA00022723"/>
    </source>
</evidence>
<dbReference type="SUPFAM" id="SSF49562">
    <property type="entry name" value="C2 domain (Calcium/lipid-binding domain, CaLB)"/>
    <property type="match status" value="1"/>
</dbReference>
<name>A0ABC8V9G3_9POAL</name>
<protein>
    <recommendedName>
        <fullName evidence="3">C2 domain-containing protein</fullName>
    </recommendedName>
</protein>
<dbReference type="AlphaFoldDB" id="A0ABC8V9G3"/>
<sequence length="197" mass="22038">METRGVLELLLVNAEDLKHAHHHPRRSKRHYVTIECGGKIVSSKITQGRGKKIWWNEKFRFPLSDAECKELEKVTLTTMEIDKFAQDTPVGETKVHVGEIISEGSEREFLQMKPAPYNVVLQDGTYKGVLKLGIKFISSASLAASTEECVRWSAPARQPGVGYGLFVNLACPSIPWRRLFFFCSRSSGGGQSGEKDL</sequence>
<accession>A0ABC8V9G3</accession>
<evidence type="ECO:0000313" key="4">
    <source>
        <dbReference type="EMBL" id="CAL4886215.1"/>
    </source>
</evidence>
<dbReference type="PANTHER" id="PTHR46502:SF14">
    <property type="entry name" value="CALCIUM-DEPENDENT LIPID-BINDING (CALB DOMAIN) FAMILY PROTEIN"/>
    <property type="match status" value="1"/>
</dbReference>
<proteinExistence type="predicted"/>
<dbReference type="GO" id="GO:0046872">
    <property type="term" value="F:metal ion binding"/>
    <property type="evidence" value="ECO:0007669"/>
    <property type="project" value="UniProtKB-KW"/>
</dbReference>
<keyword evidence="2" id="KW-0106">Calcium</keyword>
<dbReference type="Gene3D" id="2.60.40.150">
    <property type="entry name" value="C2 domain"/>
    <property type="match status" value="1"/>
</dbReference>
<dbReference type="PROSITE" id="PS50004">
    <property type="entry name" value="C2"/>
    <property type="match status" value="1"/>
</dbReference>
<dbReference type="InterPro" id="IPR035892">
    <property type="entry name" value="C2_domain_sf"/>
</dbReference>
<evidence type="ECO:0000313" key="5">
    <source>
        <dbReference type="Proteomes" id="UP001497457"/>
    </source>
</evidence>